<evidence type="ECO:0000313" key="3">
    <source>
        <dbReference type="Proteomes" id="UP000053257"/>
    </source>
</evidence>
<dbReference type="HOGENOM" id="CLU_2307070_0_0_1"/>
<evidence type="ECO:0000256" key="1">
    <source>
        <dbReference type="SAM" id="MobiDB-lite"/>
    </source>
</evidence>
<evidence type="ECO:0000313" key="2">
    <source>
        <dbReference type="EMBL" id="KIP07816.1"/>
    </source>
</evidence>
<accession>A0A0C3RZJ9</accession>
<proteinExistence type="predicted"/>
<dbReference type="AlphaFoldDB" id="A0A0C3RZJ9"/>
<sequence length="100" mass="10863">MKVPRIPGGEKLRPPPWRRRRIGSGPITHGPHGRGTRRAVRSETDSPGGHGPAADLPRREVRDAAGRHIPRAVTGSLAPRHSSEVCVPPCTRHQVDVTLL</sequence>
<dbReference type="EMBL" id="KN840490">
    <property type="protein sequence ID" value="KIP07816.1"/>
    <property type="molecule type" value="Genomic_DNA"/>
</dbReference>
<keyword evidence="3" id="KW-1185">Reference proteome</keyword>
<organism evidence="2 3">
    <name type="scientific">Phlebiopsis gigantea (strain 11061_1 CR5-6)</name>
    <name type="common">White-rot fungus</name>
    <name type="synonym">Peniophora gigantea</name>
    <dbReference type="NCBI Taxonomy" id="745531"/>
    <lineage>
        <taxon>Eukaryota</taxon>
        <taxon>Fungi</taxon>
        <taxon>Dikarya</taxon>
        <taxon>Basidiomycota</taxon>
        <taxon>Agaricomycotina</taxon>
        <taxon>Agaricomycetes</taxon>
        <taxon>Polyporales</taxon>
        <taxon>Phanerochaetaceae</taxon>
        <taxon>Phlebiopsis</taxon>
    </lineage>
</organism>
<name>A0A0C3RZJ9_PHLG1</name>
<protein>
    <submittedName>
        <fullName evidence="2">Uncharacterized protein</fullName>
    </submittedName>
</protein>
<feature type="region of interest" description="Disordered" evidence="1">
    <location>
        <begin position="1"/>
        <end position="59"/>
    </location>
</feature>
<gene>
    <name evidence="2" type="ORF">PHLGIDRAFT_406788</name>
</gene>
<dbReference type="Proteomes" id="UP000053257">
    <property type="component" value="Unassembled WGS sequence"/>
</dbReference>
<reference evidence="2 3" key="1">
    <citation type="journal article" date="2014" name="PLoS Genet.">
        <title>Analysis of the Phlebiopsis gigantea genome, transcriptome and secretome provides insight into its pioneer colonization strategies of wood.</title>
        <authorList>
            <person name="Hori C."/>
            <person name="Ishida T."/>
            <person name="Igarashi K."/>
            <person name="Samejima M."/>
            <person name="Suzuki H."/>
            <person name="Master E."/>
            <person name="Ferreira P."/>
            <person name="Ruiz-Duenas F.J."/>
            <person name="Held B."/>
            <person name="Canessa P."/>
            <person name="Larrondo L.F."/>
            <person name="Schmoll M."/>
            <person name="Druzhinina I.S."/>
            <person name="Kubicek C.P."/>
            <person name="Gaskell J.A."/>
            <person name="Kersten P."/>
            <person name="St John F."/>
            <person name="Glasner J."/>
            <person name="Sabat G."/>
            <person name="Splinter BonDurant S."/>
            <person name="Syed K."/>
            <person name="Yadav J."/>
            <person name="Mgbeahuruike A.C."/>
            <person name="Kovalchuk A."/>
            <person name="Asiegbu F.O."/>
            <person name="Lackner G."/>
            <person name="Hoffmeister D."/>
            <person name="Rencoret J."/>
            <person name="Gutierrez A."/>
            <person name="Sun H."/>
            <person name="Lindquist E."/>
            <person name="Barry K."/>
            <person name="Riley R."/>
            <person name="Grigoriev I.V."/>
            <person name="Henrissat B."/>
            <person name="Kues U."/>
            <person name="Berka R.M."/>
            <person name="Martinez A.T."/>
            <person name="Covert S.F."/>
            <person name="Blanchette R.A."/>
            <person name="Cullen D."/>
        </authorList>
    </citation>
    <scope>NUCLEOTIDE SEQUENCE [LARGE SCALE GENOMIC DNA]</scope>
    <source>
        <strain evidence="2 3">11061_1 CR5-6</strain>
    </source>
</reference>